<evidence type="ECO:0000259" key="4">
    <source>
        <dbReference type="Pfam" id="PF00884"/>
    </source>
</evidence>
<dbReference type="Pfam" id="PF16347">
    <property type="entry name" value="SGSH_C"/>
    <property type="match status" value="1"/>
</dbReference>
<sequence>MTASSNSSASSSRPNVLLVLTDQERYDCSAADGPPVETPTMDRLSSEGMRFERAFTPISICTSARASLLTGRFPHNHGMLNNSHEADAIQANLPTELPTFSEELVEAGYDLTYTGKWHVGNDQTPETFGFEYLGGSDKHHDDIDEAFREYRADLGTPVDETDLEDEIHTSTGTFVAATTPVDVEATRAAFLADRTIDAIEAHADGDTDAPFFHRADFYGPHHPYVVPEPYASMYDPDEIDPWDTYAETFDGKPAVHEEFVDYRGVREFDWDTWAEAAAKYWGFVTMIDDQLERVLDALEGAGLADETAVIHAADHGDFVGNHRQFNKGPLMYDDTYRIPLQVRWPGVVEAGSVCERPVHLHDLAPTFLEMADVAIPEGFDTRSLVPLLEGGEDESRSEYTGDGENGDDTDDSRPDSVFAQYHGDEFGLYTQRMVRTAEYKFVYNGPDRNELYDLEADPAELQNLIDHPGYDDAREAMQERLVEWMEETDDPNRKWVPGTFE</sequence>
<dbReference type="AlphaFoldDB" id="A0AAP2YWH9"/>
<dbReference type="SUPFAM" id="SSF53649">
    <property type="entry name" value="Alkaline phosphatase-like"/>
    <property type="match status" value="1"/>
</dbReference>
<dbReference type="GO" id="GO:0004065">
    <property type="term" value="F:arylsulfatase activity"/>
    <property type="evidence" value="ECO:0007669"/>
    <property type="project" value="TreeGrafter"/>
</dbReference>
<feature type="domain" description="N-sulphoglucosamine sulphohydrolase C-terminal" evidence="5">
    <location>
        <begin position="426"/>
        <end position="484"/>
    </location>
</feature>
<dbReference type="InterPro" id="IPR050738">
    <property type="entry name" value="Sulfatase"/>
</dbReference>
<dbReference type="CDD" id="cd16033">
    <property type="entry name" value="sulfatase_like"/>
    <property type="match status" value="1"/>
</dbReference>
<evidence type="ECO:0000259" key="5">
    <source>
        <dbReference type="Pfam" id="PF16347"/>
    </source>
</evidence>
<dbReference type="InterPro" id="IPR017850">
    <property type="entry name" value="Alkaline_phosphatase_core_sf"/>
</dbReference>
<proteinExistence type="inferred from homology"/>
<dbReference type="InterPro" id="IPR000917">
    <property type="entry name" value="Sulfatase_N"/>
</dbReference>
<dbReference type="Pfam" id="PF00884">
    <property type="entry name" value="Sulfatase"/>
    <property type="match status" value="1"/>
</dbReference>
<dbReference type="EMBL" id="JAOPKA010000002">
    <property type="protein sequence ID" value="MCU4740610.1"/>
    <property type="molecule type" value="Genomic_DNA"/>
</dbReference>
<accession>A0AAP2YWH9</accession>
<feature type="domain" description="Sulfatase N-terminal" evidence="4">
    <location>
        <begin position="14"/>
        <end position="373"/>
    </location>
</feature>
<dbReference type="RefSeq" id="WP_338002455.1">
    <property type="nucleotide sequence ID" value="NZ_JAOPKA010000002.1"/>
</dbReference>
<evidence type="ECO:0000256" key="2">
    <source>
        <dbReference type="ARBA" id="ARBA00022801"/>
    </source>
</evidence>
<protein>
    <submittedName>
        <fullName evidence="6">Sulfatase-like hydrolase/transferase</fullName>
    </submittedName>
</protein>
<evidence type="ECO:0000256" key="3">
    <source>
        <dbReference type="SAM" id="MobiDB-lite"/>
    </source>
</evidence>
<feature type="region of interest" description="Disordered" evidence="3">
    <location>
        <begin position="387"/>
        <end position="415"/>
    </location>
</feature>
<keyword evidence="2 6" id="KW-0378">Hydrolase</keyword>
<organism evidence="6 7">
    <name type="scientific">Natronoglomus mannanivorans</name>
    <dbReference type="NCBI Taxonomy" id="2979990"/>
    <lineage>
        <taxon>Archaea</taxon>
        <taxon>Methanobacteriati</taxon>
        <taxon>Methanobacteriota</taxon>
        <taxon>Stenosarchaea group</taxon>
        <taxon>Halobacteria</taxon>
        <taxon>Halobacteriales</taxon>
        <taxon>Natrialbaceae</taxon>
        <taxon>Natronoglomus</taxon>
    </lineage>
</organism>
<dbReference type="Gene3D" id="3.40.720.10">
    <property type="entry name" value="Alkaline Phosphatase, subunit A"/>
    <property type="match status" value="1"/>
</dbReference>
<reference evidence="6" key="1">
    <citation type="submission" date="2022-09" db="EMBL/GenBank/DDBJ databases">
        <title>Enrichment on poylsaccharides allowed isolation of novel metabolic and taxonomic groups of Haloarchaea.</title>
        <authorList>
            <person name="Sorokin D.Y."/>
            <person name="Elcheninov A.G."/>
            <person name="Khizhniak T.V."/>
            <person name="Kolganova T.V."/>
            <person name="Kublanov I.V."/>
        </authorList>
    </citation>
    <scope>NUCLEOTIDE SEQUENCE</scope>
    <source>
        <strain evidence="6">AArc-xg1-1</strain>
    </source>
</reference>
<evidence type="ECO:0000256" key="1">
    <source>
        <dbReference type="ARBA" id="ARBA00008779"/>
    </source>
</evidence>
<evidence type="ECO:0000313" key="6">
    <source>
        <dbReference type="EMBL" id="MCU4740610.1"/>
    </source>
</evidence>
<dbReference type="PANTHER" id="PTHR42693:SF53">
    <property type="entry name" value="ENDO-4-O-SULFATASE"/>
    <property type="match status" value="1"/>
</dbReference>
<evidence type="ECO:0000313" key="7">
    <source>
        <dbReference type="Proteomes" id="UP001321018"/>
    </source>
</evidence>
<dbReference type="PANTHER" id="PTHR42693">
    <property type="entry name" value="ARYLSULFATASE FAMILY MEMBER"/>
    <property type="match status" value="1"/>
</dbReference>
<comment type="caution">
    <text evidence="6">The sequence shown here is derived from an EMBL/GenBank/DDBJ whole genome shotgun (WGS) entry which is preliminary data.</text>
</comment>
<name>A0AAP2YWH9_9EURY</name>
<dbReference type="Proteomes" id="UP001321018">
    <property type="component" value="Unassembled WGS sequence"/>
</dbReference>
<dbReference type="InterPro" id="IPR032506">
    <property type="entry name" value="SGSH_C"/>
</dbReference>
<comment type="similarity">
    <text evidence="1">Belongs to the sulfatase family.</text>
</comment>
<gene>
    <name evidence="6" type="ORF">OB960_04250</name>
</gene>